<dbReference type="GeneTree" id="ENSGT00940000157443"/>
<evidence type="ECO:0000256" key="2">
    <source>
        <dbReference type="ARBA" id="ARBA00022692"/>
    </source>
</evidence>
<evidence type="ECO:0000313" key="9">
    <source>
        <dbReference type="Proteomes" id="UP000694417"/>
    </source>
</evidence>
<dbReference type="Pfam" id="PF13908">
    <property type="entry name" value="Shisa_N"/>
    <property type="match status" value="1"/>
</dbReference>
<keyword evidence="4 5" id="KW-0472">Membrane</keyword>
<organism evidence="8 9">
    <name type="scientific">Urocitellus parryii</name>
    <name type="common">Arctic ground squirrel</name>
    <name type="synonym">Spermophilus parryii</name>
    <dbReference type="NCBI Taxonomy" id="9999"/>
    <lineage>
        <taxon>Eukaryota</taxon>
        <taxon>Metazoa</taxon>
        <taxon>Chordata</taxon>
        <taxon>Craniata</taxon>
        <taxon>Vertebrata</taxon>
        <taxon>Euteleostomi</taxon>
        <taxon>Mammalia</taxon>
        <taxon>Eutheria</taxon>
        <taxon>Euarchontoglires</taxon>
        <taxon>Glires</taxon>
        <taxon>Rodentia</taxon>
        <taxon>Sciuromorpha</taxon>
        <taxon>Sciuridae</taxon>
        <taxon>Xerinae</taxon>
        <taxon>Marmotini</taxon>
        <taxon>Urocitellus</taxon>
    </lineage>
</organism>
<dbReference type="InterPro" id="IPR026910">
    <property type="entry name" value="Shisa"/>
</dbReference>
<dbReference type="Proteomes" id="UP000694417">
    <property type="component" value="Unplaced"/>
</dbReference>
<evidence type="ECO:0000256" key="1">
    <source>
        <dbReference type="ARBA" id="ARBA00004370"/>
    </source>
</evidence>
<accession>A0A8D2ITA6</accession>
<comment type="subcellular location">
    <subcellularLocation>
        <location evidence="1">Membrane</location>
    </subcellularLocation>
</comment>
<feature type="chain" id="PRO_5034551951" description="Shisa N-terminal domain-containing protein" evidence="6">
    <location>
        <begin position="29"/>
        <end position="246"/>
    </location>
</feature>
<dbReference type="GO" id="GO:0016020">
    <property type="term" value="C:membrane"/>
    <property type="evidence" value="ECO:0007669"/>
    <property type="project" value="UniProtKB-SubCell"/>
</dbReference>
<keyword evidence="9" id="KW-1185">Reference proteome</keyword>
<evidence type="ECO:0000256" key="5">
    <source>
        <dbReference type="SAM" id="Phobius"/>
    </source>
</evidence>
<feature type="signal peptide" evidence="6">
    <location>
        <begin position="1"/>
        <end position="28"/>
    </location>
</feature>
<keyword evidence="6" id="KW-0732">Signal</keyword>
<keyword evidence="2 5" id="KW-0812">Transmembrane</keyword>
<name>A0A8D2ITA6_UROPR</name>
<protein>
    <recommendedName>
        <fullName evidence="7">Shisa N-terminal domain-containing protein</fullName>
    </recommendedName>
</protein>
<reference evidence="8" key="2">
    <citation type="submission" date="2025-09" db="UniProtKB">
        <authorList>
            <consortium name="Ensembl"/>
        </authorList>
    </citation>
    <scope>IDENTIFICATION</scope>
</reference>
<sequence>MGRPQWSGMGLLLGASVLLLAMLRSAKSQGEFCHHWMDSTGLLHGGFLCPEGYDKPTATFCCGTCSLRYCCATLTARLDQGQCPEDITWDPKEAILPPPEGSIYLPLVIVSGTFVTFILLGILAGVACFRCLRSQRRDELCTAPQNPEVTVLSSTPTHRRNVSGSPLLCPKPDAGPALPFTTQEYPESTIRTIPKAVTRPFHWPLLESSQIPSLTTSTAIVLSPSPLLSGTISYGPASGPHPTGTT</sequence>
<evidence type="ECO:0000313" key="8">
    <source>
        <dbReference type="Ensembl" id="ENSUPAP00010030367.1"/>
    </source>
</evidence>
<dbReference type="InterPro" id="IPR053891">
    <property type="entry name" value="Shisa_N"/>
</dbReference>
<dbReference type="AlphaFoldDB" id="A0A8D2ITA6"/>
<evidence type="ECO:0000256" key="4">
    <source>
        <dbReference type="ARBA" id="ARBA00023136"/>
    </source>
</evidence>
<feature type="domain" description="Shisa N-terminal" evidence="7">
    <location>
        <begin position="30"/>
        <end position="84"/>
    </location>
</feature>
<dbReference type="PANTHER" id="PTHR31395">
    <property type="entry name" value="SHISA"/>
    <property type="match status" value="1"/>
</dbReference>
<feature type="transmembrane region" description="Helical" evidence="5">
    <location>
        <begin position="103"/>
        <end position="129"/>
    </location>
</feature>
<dbReference type="PANTHER" id="PTHR31395:SF25">
    <property type="entry name" value="ABLIM_ANCHOR DOMAIN-CONTAINING PROTEIN"/>
    <property type="match status" value="1"/>
</dbReference>
<evidence type="ECO:0000259" key="7">
    <source>
        <dbReference type="Pfam" id="PF13908"/>
    </source>
</evidence>
<proteinExistence type="predicted"/>
<evidence type="ECO:0000256" key="6">
    <source>
        <dbReference type="SAM" id="SignalP"/>
    </source>
</evidence>
<evidence type="ECO:0000256" key="3">
    <source>
        <dbReference type="ARBA" id="ARBA00022989"/>
    </source>
</evidence>
<dbReference type="Ensembl" id="ENSUPAT00010034501.1">
    <property type="protein sequence ID" value="ENSUPAP00010030367.1"/>
    <property type="gene ID" value="ENSUPAG00010023846.1"/>
</dbReference>
<reference evidence="8" key="1">
    <citation type="submission" date="2025-08" db="UniProtKB">
        <authorList>
            <consortium name="Ensembl"/>
        </authorList>
    </citation>
    <scope>IDENTIFICATION</scope>
</reference>
<keyword evidence="3 5" id="KW-1133">Transmembrane helix</keyword>